<dbReference type="PANTHER" id="PTHR21013">
    <property type="entry name" value="ATP SYNTHASE MITOCHONDRIAL F1 COMPLEX ASSEMBLY FACTOR 2/ATP12 PROTEIN, MITOCHONDRIAL PRECURSOR"/>
    <property type="match status" value="1"/>
</dbReference>
<accession>A0ABS8CJN6</accession>
<dbReference type="EMBL" id="JACDXX010000002">
    <property type="protein sequence ID" value="MCB5409085.1"/>
    <property type="molecule type" value="Genomic_DNA"/>
</dbReference>
<evidence type="ECO:0000256" key="2">
    <source>
        <dbReference type="ARBA" id="ARBA00022946"/>
    </source>
</evidence>
<name>A0ABS8CJN6_9RHOB</name>
<proteinExistence type="inferred from homology"/>
<dbReference type="Pfam" id="PF07542">
    <property type="entry name" value="ATP12"/>
    <property type="match status" value="1"/>
</dbReference>
<dbReference type="PANTHER" id="PTHR21013:SF10">
    <property type="entry name" value="ATP SYNTHASE MITOCHONDRIAL F1 COMPLEX ASSEMBLY FACTOR 2"/>
    <property type="match status" value="1"/>
</dbReference>
<evidence type="ECO:0000256" key="1">
    <source>
        <dbReference type="ARBA" id="ARBA00008231"/>
    </source>
</evidence>
<dbReference type="InterPro" id="IPR011419">
    <property type="entry name" value="ATP12_ATP_synth-F1-assembly"/>
</dbReference>
<dbReference type="Gene3D" id="3.30.2180.10">
    <property type="entry name" value="ATP12-like"/>
    <property type="match status" value="1"/>
</dbReference>
<organism evidence="4 5">
    <name type="scientific">Pseudogemmobacter faecipullorum</name>
    <dbReference type="NCBI Taxonomy" id="2755041"/>
    <lineage>
        <taxon>Bacteria</taxon>
        <taxon>Pseudomonadati</taxon>
        <taxon>Pseudomonadota</taxon>
        <taxon>Alphaproteobacteria</taxon>
        <taxon>Rhodobacterales</taxon>
        <taxon>Paracoccaceae</taxon>
        <taxon>Pseudogemmobacter</taxon>
    </lineage>
</organism>
<keyword evidence="3" id="KW-0143">Chaperone</keyword>
<keyword evidence="2" id="KW-0809">Transit peptide</keyword>
<sequence length="235" mass="26041">MSDWAPKRFWKETIVTEAGEGFTLHLDGRPVRTPLKAPLVVPTRAMAELLAEEWEAQQGKINPETMPATRSANSAIDKLSLQQTEVAEMLAAYGGTDLLCYRAERPLALVQRQAAAWDPVLDWAARTWKAPLVVTAGVLPVDQPAASLAALKARVMRLDTFELAAFHDLVAISGSLLLALALIEGEIDVAAAWEASRVDETWQNEQWGEDEDAARIEAGKRRDFEHAYRFYGLCR</sequence>
<dbReference type="RefSeq" id="WP_226933977.1">
    <property type="nucleotide sequence ID" value="NZ_JACDXX010000002.1"/>
</dbReference>
<gene>
    <name evidence="4" type="ORF">H0485_03530</name>
</gene>
<evidence type="ECO:0000313" key="4">
    <source>
        <dbReference type="EMBL" id="MCB5409085.1"/>
    </source>
</evidence>
<comment type="caution">
    <text evidence="4">The sequence shown here is derived from an EMBL/GenBank/DDBJ whole genome shotgun (WGS) entry which is preliminary data.</text>
</comment>
<comment type="similarity">
    <text evidence="1">Belongs to the ATP12 family.</text>
</comment>
<dbReference type="Gene3D" id="1.10.3580.10">
    <property type="entry name" value="ATP12 ATPase"/>
    <property type="match status" value="1"/>
</dbReference>
<evidence type="ECO:0000313" key="5">
    <source>
        <dbReference type="Proteomes" id="UP001198571"/>
    </source>
</evidence>
<keyword evidence="5" id="KW-1185">Reference proteome</keyword>
<dbReference type="InterPro" id="IPR023335">
    <property type="entry name" value="ATP12_ortho_dom_sf"/>
</dbReference>
<protein>
    <submittedName>
        <fullName evidence="4">ATPase</fullName>
    </submittedName>
</protein>
<evidence type="ECO:0000256" key="3">
    <source>
        <dbReference type="ARBA" id="ARBA00023186"/>
    </source>
</evidence>
<dbReference type="InterPro" id="IPR042272">
    <property type="entry name" value="ATP12_ATP_synth-F1-assembly_N"/>
</dbReference>
<reference evidence="4 5" key="1">
    <citation type="submission" date="2020-07" db="EMBL/GenBank/DDBJ databases">
        <title>Pseudogemmobacter sp. nov., isolated from poultry manure in Taiwan.</title>
        <authorList>
            <person name="Lin S.-Y."/>
            <person name="Tang Y.-S."/>
            <person name="Young C.-C."/>
        </authorList>
    </citation>
    <scope>NUCLEOTIDE SEQUENCE [LARGE SCALE GENOMIC DNA]</scope>
    <source>
        <strain evidence="4 5">CC-YST710</strain>
    </source>
</reference>
<dbReference type="SUPFAM" id="SSF160909">
    <property type="entry name" value="ATP12-like"/>
    <property type="match status" value="1"/>
</dbReference>
<dbReference type="Proteomes" id="UP001198571">
    <property type="component" value="Unassembled WGS sequence"/>
</dbReference>